<protein>
    <submittedName>
        <fullName evidence="1">Uncharacterized protein</fullName>
    </submittedName>
</protein>
<sequence length="139" mass="14872">MQTVTFTLILALTLRVSAAPVFNAISVRNLGLVRRGEAQKRQMIGRAIPQFPPSIDGQPGLLQNRQNADNDDNDDGHSSPIDILIPRQSVSSQNGTVSNLGDFDFANTPLHVVQASSAPLLEAVASDPQNSAALEDELD</sequence>
<reference evidence="1" key="2">
    <citation type="journal article" date="2022" name="New Phytol.">
        <title>Evolutionary transition to the ectomycorrhizal habit in the genomes of a hyperdiverse lineage of mushroom-forming fungi.</title>
        <authorList>
            <person name="Looney B."/>
            <person name="Miyauchi S."/>
            <person name="Morin E."/>
            <person name="Drula E."/>
            <person name="Courty P.E."/>
            <person name="Kohler A."/>
            <person name="Kuo A."/>
            <person name="LaButti K."/>
            <person name="Pangilinan J."/>
            <person name="Lipzen A."/>
            <person name="Riley R."/>
            <person name="Andreopoulos W."/>
            <person name="He G."/>
            <person name="Johnson J."/>
            <person name="Nolan M."/>
            <person name="Tritt A."/>
            <person name="Barry K.W."/>
            <person name="Grigoriev I.V."/>
            <person name="Nagy L.G."/>
            <person name="Hibbett D."/>
            <person name="Henrissat B."/>
            <person name="Matheny P.B."/>
            <person name="Labbe J."/>
            <person name="Martin F.M."/>
        </authorList>
    </citation>
    <scope>NUCLEOTIDE SEQUENCE</scope>
    <source>
        <strain evidence="1">HHB10654</strain>
    </source>
</reference>
<evidence type="ECO:0000313" key="1">
    <source>
        <dbReference type="EMBL" id="KAI0057570.1"/>
    </source>
</evidence>
<proteinExistence type="predicted"/>
<evidence type="ECO:0000313" key="2">
    <source>
        <dbReference type="Proteomes" id="UP000814140"/>
    </source>
</evidence>
<comment type="caution">
    <text evidence="1">The sequence shown here is derived from an EMBL/GenBank/DDBJ whole genome shotgun (WGS) entry which is preliminary data.</text>
</comment>
<dbReference type="EMBL" id="MU277245">
    <property type="protein sequence ID" value="KAI0057570.1"/>
    <property type="molecule type" value="Genomic_DNA"/>
</dbReference>
<name>A0ACB8SNN7_9AGAM</name>
<reference evidence="1" key="1">
    <citation type="submission" date="2021-03" db="EMBL/GenBank/DDBJ databases">
        <authorList>
            <consortium name="DOE Joint Genome Institute"/>
            <person name="Ahrendt S."/>
            <person name="Looney B.P."/>
            <person name="Miyauchi S."/>
            <person name="Morin E."/>
            <person name="Drula E."/>
            <person name="Courty P.E."/>
            <person name="Chicoki N."/>
            <person name="Fauchery L."/>
            <person name="Kohler A."/>
            <person name="Kuo A."/>
            <person name="Labutti K."/>
            <person name="Pangilinan J."/>
            <person name="Lipzen A."/>
            <person name="Riley R."/>
            <person name="Andreopoulos W."/>
            <person name="He G."/>
            <person name="Johnson J."/>
            <person name="Barry K.W."/>
            <person name="Grigoriev I.V."/>
            <person name="Nagy L."/>
            <person name="Hibbett D."/>
            <person name="Henrissat B."/>
            <person name="Matheny P.B."/>
            <person name="Labbe J."/>
            <person name="Martin F."/>
        </authorList>
    </citation>
    <scope>NUCLEOTIDE SEQUENCE</scope>
    <source>
        <strain evidence="1">HHB10654</strain>
    </source>
</reference>
<organism evidence="1 2">
    <name type="scientific">Artomyces pyxidatus</name>
    <dbReference type="NCBI Taxonomy" id="48021"/>
    <lineage>
        <taxon>Eukaryota</taxon>
        <taxon>Fungi</taxon>
        <taxon>Dikarya</taxon>
        <taxon>Basidiomycota</taxon>
        <taxon>Agaricomycotina</taxon>
        <taxon>Agaricomycetes</taxon>
        <taxon>Russulales</taxon>
        <taxon>Auriscalpiaceae</taxon>
        <taxon>Artomyces</taxon>
    </lineage>
</organism>
<accession>A0ACB8SNN7</accession>
<gene>
    <name evidence="1" type="ORF">BV25DRAFT_1830989</name>
</gene>
<keyword evidence="2" id="KW-1185">Reference proteome</keyword>
<dbReference type="Proteomes" id="UP000814140">
    <property type="component" value="Unassembled WGS sequence"/>
</dbReference>